<dbReference type="EMBL" id="LR217705">
    <property type="protein sequence ID" value="VFP80694.1"/>
    <property type="molecule type" value="Genomic_DNA"/>
</dbReference>
<evidence type="ECO:0000256" key="7">
    <source>
        <dbReference type="ARBA" id="ARBA00025067"/>
    </source>
</evidence>
<dbReference type="SUPFAM" id="SSF53597">
    <property type="entry name" value="Dihydrofolate reductase-like"/>
    <property type="match status" value="1"/>
</dbReference>
<dbReference type="GO" id="GO:0005829">
    <property type="term" value="C:cytosol"/>
    <property type="evidence" value="ECO:0007669"/>
    <property type="project" value="TreeGrafter"/>
</dbReference>
<dbReference type="EC" id="1.5.1.3" evidence="3 8"/>
<keyword evidence="6 8" id="KW-0560">Oxidoreductase</keyword>
<evidence type="ECO:0000256" key="6">
    <source>
        <dbReference type="ARBA" id="ARBA00023002"/>
    </source>
</evidence>
<dbReference type="GO" id="GO:0046452">
    <property type="term" value="P:dihydrofolate metabolic process"/>
    <property type="evidence" value="ECO:0007669"/>
    <property type="project" value="TreeGrafter"/>
</dbReference>
<accession>A0A451D525</accession>
<evidence type="ECO:0000256" key="3">
    <source>
        <dbReference type="ARBA" id="ARBA00012856"/>
    </source>
</evidence>
<keyword evidence="4 8" id="KW-0554">One-carbon metabolism</keyword>
<dbReference type="GO" id="GO:0070401">
    <property type="term" value="F:NADP+ binding"/>
    <property type="evidence" value="ECO:0007669"/>
    <property type="project" value="UniProtKB-ARBA"/>
</dbReference>
<dbReference type="RefSeq" id="WP_197095416.1">
    <property type="nucleotide sequence ID" value="NZ_LR217705.1"/>
</dbReference>
<comment type="pathway">
    <text evidence="1 8">Cofactor biosynthesis; tetrahydrofolate biosynthesis; 5,6,7,8-tetrahydrofolate from 7,8-dihydrofolate: step 1/1.</text>
</comment>
<gene>
    <name evidence="10" type="primary">folA</name>
    <name evidence="10" type="ORF">ERCISPPS3390_576</name>
</gene>
<dbReference type="GO" id="GO:0046655">
    <property type="term" value="P:folic acid metabolic process"/>
    <property type="evidence" value="ECO:0007669"/>
    <property type="project" value="TreeGrafter"/>
</dbReference>
<dbReference type="Pfam" id="PF00186">
    <property type="entry name" value="DHFR_1"/>
    <property type="match status" value="1"/>
</dbReference>
<evidence type="ECO:0000256" key="5">
    <source>
        <dbReference type="ARBA" id="ARBA00022857"/>
    </source>
</evidence>
<evidence type="ECO:0000256" key="8">
    <source>
        <dbReference type="PIRNR" id="PIRNR000194"/>
    </source>
</evidence>
<dbReference type="PRINTS" id="PR00070">
    <property type="entry name" value="DHFR"/>
</dbReference>
<evidence type="ECO:0000256" key="1">
    <source>
        <dbReference type="ARBA" id="ARBA00004903"/>
    </source>
</evidence>
<dbReference type="UniPathway" id="UPA00077">
    <property type="reaction ID" value="UER00158"/>
</dbReference>
<evidence type="ECO:0000313" key="11">
    <source>
        <dbReference type="Proteomes" id="UP000294338"/>
    </source>
</evidence>
<comment type="function">
    <text evidence="7 8">Key enzyme in folate metabolism. Catalyzes an essential reaction for de novo glycine and purine synthesis, and for DNA precursor synthesis.</text>
</comment>
<dbReference type="AlphaFoldDB" id="A0A451D525"/>
<name>A0A451D525_9GAMM</name>
<protein>
    <recommendedName>
        <fullName evidence="3 8">Dihydrofolate reductase</fullName>
        <ecNumber evidence="3 8">1.5.1.3</ecNumber>
    </recommendedName>
</protein>
<evidence type="ECO:0000256" key="4">
    <source>
        <dbReference type="ARBA" id="ARBA00022563"/>
    </source>
</evidence>
<dbReference type="GO" id="GO:0004146">
    <property type="term" value="F:dihydrofolate reductase activity"/>
    <property type="evidence" value="ECO:0007669"/>
    <property type="project" value="UniProtKB-EC"/>
</dbReference>
<dbReference type="InterPro" id="IPR024072">
    <property type="entry name" value="DHFR-like_dom_sf"/>
</dbReference>
<reference evidence="10 11" key="1">
    <citation type="submission" date="2019-02" db="EMBL/GenBank/DDBJ databases">
        <authorList>
            <person name="Manzano-Marin A."/>
            <person name="Manzano-Marin A."/>
        </authorList>
    </citation>
    <scope>NUCLEOTIDE SEQUENCE [LARGE SCALE GENOMIC DNA]</scope>
    <source>
        <strain evidence="10 11">ErCisplendens/pseudotsugae</strain>
    </source>
</reference>
<dbReference type="InterPro" id="IPR012259">
    <property type="entry name" value="DHFR"/>
</dbReference>
<comment type="similarity">
    <text evidence="2 8">Belongs to the dihydrofolate reductase family.</text>
</comment>
<dbReference type="InterPro" id="IPR001796">
    <property type="entry name" value="DHFR_dom"/>
</dbReference>
<dbReference type="GO" id="GO:0006730">
    <property type="term" value="P:one-carbon metabolic process"/>
    <property type="evidence" value="ECO:0007669"/>
    <property type="project" value="UniProtKB-KW"/>
</dbReference>
<dbReference type="PIRSF" id="PIRSF000194">
    <property type="entry name" value="DHFR"/>
    <property type="match status" value="1"/>
</dbReference>
<comment type="catalytic activity">
    <reaction evidence="8">
        <text>(6S)-5,6,7,8-tetrahydrofolate + NADP(+) = 7,8-dihydrofolate + NADPH + H(+)</text>
        <dbReference type="Rhea" id="RHEA:15009"/>
        <dbReference type="ChEBI" id="CHEBI:15378"/>
        <dbReference type="ChEBI" id="CHEBI:57451"/>
        <dbReference type="ChEBI" id="CHEBI:57453"/>
        <dbReference type="ChEBI" id="CHEBI:57783"/>
        <dbReference type="ChEBI" id="CHEBI:58349"/>
        <dbReference type="EC" id="1.5.1.3"/>
    </reaction>
</comment>
<dbReference type="FunFam" id="3.40.430.10:FF:000001">
    <property type="entry name" value="Dihydrofolate reductase"/>
    <property type="match status" value="1"/>
</dbReference>
<evidence type="ECO:0000313" key="10">
    <source>
        <dbReference type="EMBL" id="VFP80694.1"/>
    </source>
</evidence>
<dbReference type="PROSITE" id="PS51330">
    <property type="entry name" value="DHFR_2"/>
    <property type="match status" value="1"/>
</dbReference>
<sequence length="159" mass="18665">MISLIAAFSLNRIIGENNSIPWYLPADLEWFKQHTLTKPVIMGRCTWETIRAPLPGRLNIIMSRYLRKSTIVKWVTSVENALMEAKGAEEVMVIGGSNIYNHFILLADRLYLTHINTVMRGDSYFPQYNYKEWHQIFSKNYHANQCNQYDLFFEILVRS</sequence>
<dbReference type="Gene3D" id="3.40.430.10">
    <property type="entry name" value="Dihydrofolate Reductase, subunit A"/>
    <property type="match status" value="1"/>
</dbReference>
<dbReference type="PANTHER" id="PTHR48069:SF3">
    <property type="entry name" value="DIHYDROFOLATE REDUCTASE"/>
    <property type="match status" value="1"/>
</dbReference>
<proteinExistence type="inferred from homology"/>
<feature type="domain" description="DHFR" evidence="9">
    <location>
        <begin position="1"/>
        <end position="158"/>
    </location>
</feature>
<evidence type="ECO:0000259" key="9">
    <source>
        <dbReference type="PROSITE" id="PS51330"/>
    </source>
</evidence>
<evidence type="ECO:0000256" key="2">
    <source>
        <dbReference type="ARBA" id="ARBA00009539"/>
    </source>
</evidence>
<dbReference type="Proteomes" id="UP000294338">
    <property type="component" value="Chromosome 1"/>
</dbReference>
<dbReference type="NCBIfam" id="NF008037">
    <property type="entry name" value="PRK10769.1"/>
    <property type="match status" value="1"/>
</dbReference>
<dbReference type="CDD" id="cd00209">
    <property type="entry name" value="DHFR"/>
    <property type="match status" value="1"/>
</dbReference>
<dbReference type="GO" id="GO:0046654">
    <property type="term" value="P:tetrahydrofolate biosynthetic process"/>
    <property type="evidence" value="ECO:0007669"/>
    <property type="project" value="UniProtKB-UniPathway"/>
</dbReference>
<dbReference type="PANTHER" id="PTHR48069">
    <property type="entry name" value="DIHYDROFOLATE REDUCTASE"/>
    <property type="match status" value="1"/>
</dbReference>
<keyword evidence="5 8" id="KW-0521">NADP</keyword>
<organism evidence="10 11">
    <name type="scientific">Candidatus Erwinia haradaeae</name>
    <dbReference type="NCBI Taxonomy" id="1922217"/>
    <lineage>
        <taxon>Bacteria</taxon>
        <taxon>Pseudomonadati</taxon>
        <taxon>Pseudomonadota</taxon>
        <taxon>Gammaproteobacteria</taxon>
        <taxon>Enterobacterales</taxon>
        <taxon>Erwiniaceae</taxon>
        <taxon>Erwinia</taxon>
    </lineage>
</organism>